<dbReference type="GO" id="GO:0005524">
    <property type="term" value="F:ATP binding"/>
    <property type="evidence" value="ECO:0007669"/>
    <property type="project" value="UniProtKB-UniRule"/>
</dbReference>
<dbReference type="InterPro" id="IPR005761">
    <property type="entry name" value="UDP-N-AcMur-Glu-dNH2Pim_ligase"/>
</dbReference>
<dbReference type="PANTHER" id="PTHR23135:SF4">
    <property type="entry name" value="UDP-N-ACETYLMURAMOYL-L-ALANYL-D-GLUTAMATE--2,6-DIAMINOPIMELATE LIGASE MURE HOMOLOG, CHLOROPLASTIC"/>
    <property type="match status" value="1"/>
</dbReference>
<dbReference type="InterPro" id="IPR013221">
    <property type="entry name" value="Mur_ligase_cen"/>
</dbReference>
<comment type="cofactor">
    <cofactor evidence="7">
        <name>Mg(2+)</name>
        <dbReference type="ChEBI" id="CHEBI:18420"/>
    </cofactor>
</comment>
<feature type="binding site" evidence="7">
    <location>
        <begin position="103"/>
        <end position="109"/>
    </location>
    <ligand>
        <name>ATP</name>
        <dbReference type="ChEBI" id="CHEBI:30616"/>
    </ligand>
</feature>
<keyword evidence="3 7" id="KW-0133">Cell shape</keyword>
<evidence type="ECO:0000256" key="7">
    <source>
        <dbReference type="HAMAP-Rule" id="MF_00208"/>
    </source>
</evidence>
<evidence type="ECO:0000313" key="12">
    <source>
        <dbReference type="EMBL" id="APZ44506.1"/>
    </source>
</evidence>
<dbReference type="UniPathway" id="UPA00219"/>
<dbReference type="Gene3D" id="3.90.190.20">
    <property type="entry name" value="Mur ligase, C-terminal domain"/>
    <property type="match status" value="1"/>
</dbReference>
<feature type="binding site" evidence="7">
    <location>
        <position position="21"/>
    </location>
    <ligand>
        <name>UDP-N-acetyl-alpha-D-muramoyl-L-alanyl-D-glutamate</name>
        <dbReference type="ChEBI" id="CHEBI:83900"/>
    </ligand>
</feature>
<evidence type="ECO:0000256" key="1">
    <source>
        <dbReference type="ARBA" id="ARBA00005898"/>
    </source>
</evidence>
<dbReference type="Gene3D" id="3.40.1190.10">
    <property type="entry name" value="Mur-like, catalytic domain"/>
    <property type="match status" value="1"/>
</dbReference>
<feature type="binding site" evidence="7">
    <location>
        <position position="178"/>
    </location>
    <ligand>
        <name>UDP-N-acetyl-alpha-D-muramoyl-L-alanyl-D-glutamate</name>
        <dbReference type="ChEBI" id="CHEBI:83900"/>
    </ligand>
</feature>
<evidence type="ECO:0000313" key="13">
    <source>
        <dbReference type="Proteomes" id="UP000243807"/>
    </source>
</evidence>
<keyword evidence="13" id="KW-1185">Reference proteome</keyword>
<gene>
    <name evidence="7" type="primary">murE</name>
    <name evidence="12" type="ORF">BW247_02695</name>
</gene>
<evidence type="ECO:0000256" key="3">
    <source>
        <dbReference type="ARBA" id="ARBA00022960"/>
    </source>
</evidence>
<dbReference type="KEGG" id="afy:BW247_02695"/>
<comment type="pathway">
    <text evidence="7 8">Cell wall biogenesis; peptidoglycan biosynthesis.</text>
</comment>
<organism evidence="12 13">
    <name type="scientific">Acidihalobacter ferrooxydans</name>
    <dbReference type="NCBI Taxonomy" id="1765967"/>
    <lineage>
        <taxon>Bacteria</taxon>
        <taxon>Pseudomonadati</taxon>
        <taxon>Pseudomonadota</taxon>
        <taxon>Gammaproteobacteria</taxon>
        <taxon>Chromatiales</taxon>
        <taxon>Ectothiorhodospiraceae</taxon>
        <taxon>Acidihalobacter</taxon>
    </lineage>
</organism>
<dbReference type="EMBL" id="CP019434">
    <property type="protein sequence ID" value="APZ44506.1"/>
    <property type="molecule type" value="Genomic_DNA"/>
</dbReference>
<feature type="binding site" evidence="7">
    <location>
        <position position="144"/>
    </location>
    <ligand>
        <name>UDP-N-acetyl-alpha-D-muramoyl-L-alanyl-D-glutamate</name>
        <dbReference type="ChEBI" id="CHEBI:83900"/>
    </ligand>
</feature>
<comment type="catalytic activity">
    <reaction evidence="7">
        <text>UDP-N-acetyl-alpha-D-muramoyl-L-alanyl-D-glutamate + meso-2,6-diaminopimelate + ATP = UDP-N-acetyl-alpha-D-muramoyl-L-alanyl-gamma-D-glutamyl-meso-2,6-diaminopimelate + ADP + phosphate + H(+)</text>
        <dbReference type="Rhea" id="RHEA:23676"/>
        <dbReference type="ChEBI" id="CHEBI:15378"/>
        <dbReference type="ChEBI" id="CHEBI:30616"/>
        <dbReference type="ChEBI" id="CHEBI:43474"/>
        <dbReference type="ChEBI" id="CHEBI:57791"/>
        <dbReference type="ChEBI" id="CHEBI:83900"/>
        <dbReference type="ChEBI" id="CHEBI:83905"/>
        <dbReference type="ChEBI" id="CHEBI:456216"/>
        <dbReference type="EC" id="6.3.2.13"/>
    </reaction>
</comment>
<dbReference type="PANTHER" id="PTHR23135">
    <property type="entry name" value="MUR LIGASE FAMILY MEMBER"/>
    <property type="match status" value="1"/>
</dbReference>
<dbReference type="GO" id="GO:0005737">
    <property type="term" value="C:cytoplasm"/>
    <property type="evidence" value="ECO:0007669"/>
    <property type="project" value="UniProtKB-SubCell"/>
</dbReference>
<dbReference type="NCBIfam" id="TIGR01085">
    <property type="entry name" value="murE"/>
    <property type="match status" value="1"/>
</dbReference>
<keyword evidence="4 7" id="KW-0573">Peptidoglycan synthesis</keyword>
<proteinExistence type="inferred from homology"/>
<dbReference type="Gene3D" id="3.40.1390.10">
    <property type="entry name" value="MurE/MurF, N-terminal domain"/>
    <property type="match status" value="1"/>
</dbReference>
<feature type="domain" description="Mur ligase N-terminal catalytic" evidence="9">
    <location>
        <begin position="16"/>
        <end position="89"/>
    </location>
</feature>
<name>A0A1P8UKY0_9GAMM</name>
<feature type="domain" description="Mur ligase C-terminal" evidence="10">
    <location>
        <begin position="329"/>
        <end position="455"/>
    </location>
</feature>
<dbReference type="Proteomes" id="UP000243807">
    <property type="component" value="Chromosome"/>
</dbReference>
<evidence type="ECO:0000256" key="4">
    <source>
        <dbReference type="ARBA" id="ARBA00022984"/>
    </source>
</evidence>
<feature type="binding site" evidence="7">
    <location>
        <begin position="145"/>
        <end position="146"/>
    </location>
    <ligand>
        <name>UDP-N-acetyl-alpha-D-muramoyl-L-alanyl-D-glutamate</name>
        <dbReference type="ChEBI" id="CHEBI:83900"/>
    </ligand>
</feature>
<feature type="modified residue" description="N6-carboxylysine" evidence="7">
    <location>
        <position position="212"/>
    </location>
</feature>
<dbReference type="SUPFAM" id="SSF63418">
    <property type="entry name" value="MurE/MurF N-terminal domain"/>
    <property type="match status" value="1"/>
</dbReference>
<accession>A0A1P8UKY0</accession>
<sequence>MLEGWCCLDAGRDIAVRGLALDSRRVAPGDVFCAVQGTRQHGLDYLDQALASGAVAVLSDRPVDAGAAVPLIVLPDLAAQLGPIAARFHGEPSRRMTVIGVTGTDGKTSVSHFIAQALDQDRGKAAVLGTLGYGLLGRIRPLRNTTPDPLTLQAALAELVREGARWVVMEASSHGLDQGRLNGVAFDQAVLSQLTRDHLDYHGTLEAYAAAKRRLFDWPGLDAAIINLDDAFGRSLTAGLASTPQVLGYTLEERDAPGVEVIVGRDLRLTPRGMTLRVVTPWGEGDIDSALYGRFNAANLLATLTSLLGLGLSLPEALGQLRRVRAVPGRMERFEAPGHPVAVVDYAHTPGALEAALLAVRAHGAERVHCVFGAGGDRDRGKRALMGAVAEQHADVLIITDDNPRSEDPATIVAGICAGLRAPDQARIVHDRARAIRETLAGAAADDVVLIAGKGHETEQITAQGVRHHSDREIVRDWFAEVVA</sequence>
<reference evidence="12 13" key="1">
    <citation type="submission" date="2017-01" db="EMBL/GenBank/DDBJ databases">
        <title>Draft sequence of Acidihalobacter ferrooxidans strain DSM 14175 (strain V8).</title>
        <authorList>
            <person name="Khaleque H.N."/>
            <person name="Ramsay J.P."/>
            <person name="Murphy R.J.T."/>
            <person name="Kaksonen A.H."/>
            <person name="Boxall N.J."/>
            <person name="Watkin E.L.J."/>
        </authorList>
    </citation>
    <scope>NUCLEOTIDE SEQUENCE [LARGE SCALE GENOMIC DNA]</scope>
    <source>
        <strain evidence="12 13">V8</strain>
    </source>
</reference>
<feature type="short sequence motif" description="Meso-diaminopimelate recognition motif" evidence="7">
    <location>
        <begin position="402"/>
        <end position="405"/>
    </location>
</feature>
<dbReference type="InterPro" id="IPR036615">
    <property type="entry name" value="Mur_ligase_C_dom_sf"/>
</dbReference>
<dbReference type="Pfam" id="PF02875">
    <property type="entry name" value="Mur_ligase_C"/>
    <property type="match status" value="1"/>
</dbReference>
<dbReference type="InterPro" id="IPR036565">
    <property type="entry name" value="Mur-like_cat_sf"/>
</dbReference>
<dbReference type="Pfam" id="PF01225">
    <property type="entry name" value="Mur_ligase"/>
    <property type="match status" value="1"/>
</dbReference>
<evidence type="ECO:0000259" key="11">
    <source>
        <dbReference type="Pfam" id="PF08245"/>
    </source>
</evidence>
<protein>
    <recommendedName>
        <fullName evidence="7">UDP-N-acetylmuramoyl-L-alanyl-D-glutamate--2,6-diaminopimelate ligase</fullName>
        <ecNumber evidence="7">6.3.2.13</ecNumber>
    </recommendedName>
    <alternativeName>
        <fullName evidence="7">Meso-A2pm-adding enzyme</fullName>
    </alternativeName>
    <alternativeName>
        <fullName evidence="7">Meso-diaminopimelate-adding enzyme</fullName>
    </alternativeName>
    <alternativeName>
        <fullName evidence="7">UDP-MurNAc-L-Ala-D-Glu:meso-diaminopimelate ligase</fullName>
    </alternativeName>
    <alternativeName>
        <fullName evidence="7">UDP-MurNAc-tripeptide synthetase</fullName>
    </alternativeName>
    <alternativeName>
        <fullName evidence="7">UDP-N-acetylmuramyl-tripeptide synthetase</fullName>
    </alternativeName>
</protein>
<keyword evidence="5 7" id="KW-0131">Cell cycle</keyword>
<feature type="binding site" evidence="7">
    <location>
        <position position="23"/>
    </location>
    <ligand>
        <name>UDP-N-acetyl-alpha-D-muramoyl-L-alanyl-D-glutamate</name>
        <dbReference type="ChEBI" id="CHEBI:83900"/>
    </ligand>
</feature>
<dbReference type="NCBIfam" id="NF001126">
    <property type="entry name" value="PRK00139.1-4"/>
    <property type="match status" value="1"/>
</dbReference>
<dbReference type="HAMAP" id="MF_00208">
    <property type="entry name" value="MurE"/>
    <property type="match status" value="1"/>
</dbReference>
<dbReference type="SUPFAM" id="SSF53244">
    <property type="entry name" value="MurD-like peptide ligases, peptide-binding domain"/>
    <property type="match status" value="1"/>
</dbReference>
<dbReference type="InterPro" id="IPR000713">
    <property type="entry name" value="Mur_ligase_N"/>
</dbReference>
<feature type="binding site" evidence="7">
    <location>
        <position position="453"/>
    </location>
    <ligand>
        <name>meso-2,6-diaminopimelate</name>
        <dbReference type="ChEBI" id="CHEBI:57791"/>
    </ligand>
</feature>
<dbReference type="NCBIfam" id="NF001124">
    <property type="entry name" value="PRK00139.1-2"/>
    <property type="match status" value="1"/>
</dbReference>
<dbReference type="SUPFAM" id="SSF53623">
    <property type="entry name" value="MurD-like peptide ligases, catalytic domain"/>
    <property type="match status" value="1"/>
</dbReference>
<dbReference type="GO" id="GO:0051301">
    <property type="term" value="P:cell division"/>
    <property type="evidence" value="ECO:0007669"/>
    <property type="project" value="UniProtKB-KW"/>
</dbReference>
<dbReference type="STRING" id="1765967.BW247_02695"/>
<evidence type="ECO:0000259" key="10">
    <source>
        <dbReference type="Pfam" id="PF02875"/>
    </source>
</evidence>
<dbReference type="GO" id="GO:0000287">
    <property type="term" value="F:magnesium ion binding"/>
    <property type="evidence" value="ECO:0007669"/>
    <property type="project" value="UniProtKB-UniRule"/>
</dbReference>
<evidence type="ECO:0000256" key="5">
    <source>
        <dbReference type="ARBA" id="ARBA00023306"/>
    </source>
</evidence>
<keyword evidence="7" id="KW-0067">ATP-binding</keyword>
<feature type="binding site" evidence="7">
    <location>
        <position position="180"/>
    </location>
    <ligand>
        <name>UDP-N-acetyl-alpha-D-muramoyl-L-alanyl-D-glutamate</name>
        <dbReference type="ChEBI" id="CHEBI:83900"/>
    </ligand>
</feature>
<dbReference type="GO" id="GO:0009252">
    <property type="term" value="P:peptidoglycan biosynthetic process"/>
    <property type="evidence" value="ECO:0007669"/>
    <property type="project" value="UniProtKB-UniRule"/>
</dbReference>
<keyword evidence="2 7" id="KW-0132">Cell division</keyword>
<dbReference type="GO" id="GO:0008765">
    <property type="term" value="F:UDP-N-acetylmuramoylalanyl-D-glutamate-2,6-diaminopimelate ligase activity"/>
    <property type="evidence" value="ECO:0007669"/>
    <property type="project" value="UniProtKB-UniRule"/>
</dbReference>
<feature type="binding site" evidence="7">
    <location>
        <begin position="402"/>
        <end position="405"/>
    </location>
    <ligand>
        <name>meso-2,6-diaminopimelate</name>
        <dbReference type="ChEBI" id="CHEBI:57791"/>
    </ligand>
</feature>
<dbReference type="Pfam" id="PF08245">
    <property type="entry name" value="Mur_ligase_M"/>
    <property type="match status" value="1"/>
</dbReference>
<keyword evidence="6 7" id="KW-0961">Cell wall biogenesis/degradation</keyword>
<dbReference type="AlphaFoldDB" id="A0A1P8UKY0"/>
<keyword evidence="7" id="KW-0963">Cytoplasm</keyword>
<dbReference type="GO" id="GO:0071555">
    <property type="term" value="P:cell wall organization"/>
    <property type="evidence" value="ECO:0007669"/>
    <property type="project" value="UniProtKB-KW"/>
</dbReference>
<comment type="similarity">
    <text evidence="1 7">Belongs to the MurCDEF family. MurE subfamily.</text>
</comment>
<feature type="domain" description="Mur ligase central" evidence="11">
    <location>
        <begin position="101"/>
        <end position="305"/>
    </location>
</feature>
<keyword evidence="7" id="KW-0547">Nucleotide-binding</keyword>
<comment type="caution">
    <text evidence="7">Lacks conserved residue(s) required for the propagation of feature annotation.</text>
</comment>
<evidence type="ECO:0000256" key="6">
    <source>
        <dbReference type="ARBA" id="ARBA00023316"/>
    </source>
</evidence>
<evidence type="ECO:0000259" key="9">
    <source>
        <dbReference type="Pfam" id="PF01225"/>
    </source>
</evidence>
<keyword evidence="7 12" id="KW-0436">Ligase</keyword>
<keyword evidence="7" id="KW-0460">Magnesium</keyword>
<evidence type="ECO:0000256" key="2">
    <source>
        <dbReference type="ARBA" id="ARBA00022618"/>
    </source>
</evidence>
<comment type="PTM">
    <text evidence="7">Carboxylation is probably crucial for Mg(2+) binding and, consequently, for the gamma-phosphate positioning of ATP.</text>
</comment>
<dbReference type="GO" id="GO:0008360">
    <property type="term" value="P:regulation of cell shape"/>
    <property type="evidence" value="ECO:0007669"/>
    <property type="project" value="UniProtKB-KW"/>
</dbReference>
<dbReference type="InterPro" id="IPR035911">
    <property type="entry name" value="MurE/MurF_N"/>
</dbReference>
<comment type="function">
    <text evidence="7">Catalyzes the addition of meso-diaminopimelic acid to the nucleotide precursor UDP-N-acetylmuramoyl-L-alanyl-D-glutamate (UMAG) in the biosynthesis of bacterial cell-wall peptidoglycan.</text>
</comment>
<feature type="binding site" evidence="7">
    <location>
        <position position="457"/>
    </location>
    <ligand>
        <name>meso-2,6-diaminopimelate</name>
        <dbReference type="ChEBI" id="CHEBI:57791"/>
    </ligand>
</feature>
<dbReference type="InterPro" id="IPR004101">
    <property type="entry name" value="Mur_ligase_C"/>
</dbReference>
<dbReference type="EC" id="6.3.2.13" evidence="7"/>
<feature type="binding site" evidence="7">
    <location>
        <position position="172"/>
    </location>
    <ligand>
        <name>UDP-N-acetyl-alpha-D-muramoyl-L-alanyl-D-glutamate</name>
        <dbReference type="ChEBI" id="CHEBI:83900"/>
    </ligand>
</feature>
<comment type="subcellular location">
    <subcellularLocation>
        <location evidence="7 8">Cytoplasm</location>
    </subcellularLocation>
</comment>
<feature type="binding site" evidence="7">
    <location>
        <position position="378"/>
    </location>
    <ligand>
        <name>meso-2,6-diaminopimelate</name>
        <dbReference type="ChEBI" id="CHEBI:57791"/>
    </ligand>
</feature>
<evidence type="ECO:0000256" key="8">
    <source>
        <dbReference type="RuleBase" id="RU004135"/>
    </source>
</evidence>